<evidence type="ECO:0000313" key="2">
    <source>
        <dbReference type="EMBL" id="SBR22424.1"/>
    </source>
</evidence>
<name>A0A1A8JSQ6_NOTKU</name>
<feature type="non-terminal residue" evidence="2">
    <location>
        <position position="76"/>
    </location>
</feature>
<feature type="non-terminal residue" evidence="2">
    <location>
        <position position="1"/>
    </location>
</feature>
<proteinExistence type="predicted"/>
<evidence type="ECO:0000256" key="1">
    <source>
        <dbReference type="SAM" id="MobiDB-lite"/>
    </source>
</evidence>
<reference evidence="2" key="1">
    <citation type="submission" date="2016-05" db="EMBL/GenBank/DDBJ databases">
        <authorList>
            <person name="Lavstsen T."/>
            <person name="Jespersen J.S."/>
        </authorList>
    </citation>
    <scope>NUCLEOTIDE SEQUENCE</scope>
    <source>
        <tissue evidence="2">Brain</tissue>
    </source>
</reference>
<accession>A0A1A8JSQ6</accession>
<sequence>CYILQPNKRMSRRTPPPQTTHGLQRCAFRLVMCALTTPVCHDKHTLKSSFETYKNALKICILIYPHVYKFSKLFHV</sequence>
<feature type="region of interest" description="Disordered" evidence="1">
    <location>
        <begin position="1"/>
        <end position="20"/>
    </location>
</feature>
<protein>
    <submittedName>
        <fullName evidence="2">Uncharacterized protein</fullName>
    </submittedName>
</protein>
<gene>
    <name evidence="2" type="primary">Nfu_g_1_021573</name>
</gene>
<dbReference type="EMBL" id="HAEE01002404">
    <property type="protein sequence ID" value="SBR22424.1"/>
    <property type="molecule type" value="Transcribed_RNA"/>
</dbReference>
<reference evidence="2" key="2">
    <citation type="submission" date="2016-06" db="EMBL/GenBank/DDBJ databases">
        <title>The genome of a short-lived fish provides insights into sex chromosome evolution and the genetic control of aging.</title>
        <authorList>
            <person name="Reichwald K."/>
            <person name="Felder M."/>
            <person name="Petzold A."/>
            <person name="Koch P."/>
            <person name="Groth M."/>
            <person name="Platzer M."/>
        </authorList>
    </citation>
    <scope>NUCLEOTIDE SEQUENCE</scope>
    <source>
        <tissue evidence="2">Brain</tissue>
    </source>
</reference>
<organism evidence="2">
    <name type="scientific">Nothobranchius kuhntae</name>
    <name type="common">Beira killifish</name>
    <dbReference type="NCBI Taxonomy" id="321403"/>
    <lineage>
        <taxon>Eukaryota</taxon>
        <taxon>Metazoa</taxon>
        <taxon>Chordata</taxon>
        <taxon>Craniata</taxon>
        <taxon>Vertebrata</taxon>
        <taxon>Euteleostomi</taxon>
        <taxon>Actinopterygii</taxon>
        <taxon>Neopterygii</taxon>
        <taxon>Teleostei</taxon>
        <taxon>Neoteleostei</taxon>
        <taxon>Acanthomorphata</taxon>
        <taxon>Ovalentaria</taxon>
        <taxon>Atherinomorphae</taxon>
        <taxon>Cyprinodontiformes</taxon>
        <taxon>Nothobranchiidae</taxon>
        <taxon>Nothobranchius</taxon>
    </lineage>
</organism>
<dbReference type="AlphaFoldDB" id="A0A1A8JSQ6"/>